<feature type="transmembrane region" description="Helical" evidence="2">
    <location>
        <begin position="130"/>
        <end position="155"/>
    </location>
</feature>
<protein>
    <submittedName>
        <fullName evidence="3">Uncharacterized protein</fullName>
    </submittedName>
</protein>
<evidence type="ECO:0000256" key="1">
    <source>
        <dbReference type="SAM" id="MobiDB-lite"/>
    </source>
</evidence>
<feature type="region of interest" description="Disordered" evidence="1">
    <location>
        <begin position="37"/>
        <end position="58"/>
    </location>
</feature>
<accession>A0A292PV31</accession>
<keyword evidence="2" id="KW-1133">Transmembrane helix</keyword>
<feature type="compositionally biased region" description="Low complexity" evidence="1">
    <location>
        <begin position="44"/>
        <end position="53"/>
    </location>
</feature>
<keyword evidence="4" id="KW-1185">Reference proteome</keyword>
<sequence>MSHSTTTPTTTRTFIITPDTASICSLPSTISVDWEEEKRGNTYPPAATAPASADLERGGEAATKPGSLIIRNLFIIGFLIPVAWMIAIFKVFILDRSHSSPPPTLATPAGGRTGAEANIPSREEKYCEGRYWACLCMVGGVVYIACGLTVAWILCVEKQRLGV</sequence>
<feature type="transmembrane region" description="Helical" evidence="2">
    <location>
        <begin position="73"/>
        <end position="93"/>
    </location>
</feature>
<keyword evidence="2" id="KW-0812">Transmembrane</keyword>
<reference evidence="3" key="1">
    <citation type="submission" date="2015-10" db="EMBL/GenBank/DDBJ databases">
        <authorList>
            <person name="Regsiter A."/>
            <person name="william w."/>
        </authorList>
    </citation>
    <scope>NUCLEOTIDE SEQUENCE</scope>
    <source>
        <strain evidence="3">Montdore</strain>
    </source>
</reference>
<organism evidence="3 4">
    <name type="scientific">Tuber aestivum</name>
    <name type="common">summer truffle</name>
    <dbReference type="NCBI Taxonomy" id="59557"/>
    <lineage>
        <taxon>Eukaryota</taxon>
        <taxon>Fungi</taxon>
        <taxon>Dikarya</taxon>
        <taxon>Ascomycota</taxon>
        <taxon>Pezizomycotina</taxon>
        <taxon>Pezizomycetes</taxon>
        <taxon>Pezizales</taxon>
        <taxon>Tuberaceae</taxon>
        <taxon>Tuber</taxon>
    </lineage>
</organism>
<dbReference type="Proteomes" id="UP001412239">
    <property type="component" value="Unassembled WGS sequence"/>
</dbReference>
<dbReference type="AlphaFoldDB" id="A0A292PV31"/>
<proteinExistence type="predicted"/>
<dbReference type="EMBL" id="LN891022">
    <property type="protein sequence ID" value="CUS11396.1"/>
    <property type="molecule type" value="Genomic_DNA"/>
</dbReference>
<name>A0A292PV31_9PEZI</name>
<evidence type="ECO:0000313" key="3">
    <source>
        <dbReference type="EMBL" id="CUS11396.1"/>
    </source>
</evidence>
<keyword evidence="2" id="KW-0472">Membrane</keyword>
<evidence type="ECO:0000256" key="2">
    <source>
        <dbReference type="SAM" id="Phobius"/>
    </source>
</evidence>
<evidence type="ECO:0000313" key="4">
    <source>
        <dbReference type="Proteomes" id="UP001412239"/>
    </source>
</evidence>
<gene>
    <name evidence="3" type="ORF">GSTUAT00004498001</name>
</gene>